<dbReference type="Proteomes" id="UP001066276">
    <property type="component" value="Chromosome 1_2"/>
</dbReference>
<evidence type="ECO:0000313" key="1">
    <source>
        <dbReference type="EMBL" id="KAJ1211490.1"/>
    </source>
</evidence>
<comment type="caution">
    <text evidence="1">The sequence shown here is derived from an EMBL/GenBank/DDBJ whole genome shotgun (WGS) entry which is preliminary data.</text>
</comment>
<name>A0AAV7WBR5_PLEWA</name>
<gene>
    <name evidence="1" type="ORF">NDU88_006850</name>
</gene>
<protein>
    <submittedName>
        <fullName evidence="1">Uncharacterized protein</fullName>
    </submittedName>
</protein>
<evidence type="ECO:0000313" key="2">
    <source>
        <dbReference type="Proteomes" id="UP001066276"/>
    </source>
</evidence>
<organism evidence="1 2">
    <name type="scientific">Pleurodeles waltl</name>
    <name type="common">Iberian ribbed newt</name>
    <dbReference type="NCBI Taxonomy" id="8319"/>
    <lineage>
        <taxon>Eukaryota</taxon>
        <taxon>Metazoa</taxon>
        <taxon>Chordata</taxon>
        <taxon>Craniata</taxon>
        <taxon>Vertebrata</taxon>
        <taxon>Euteleostomi</taxon>
        <taxon>Amphibia</taxon>
        <taxon>Batrachia</taxon>
        <taxon>Caudata</taxon>
        <taxon>Salamandroidea</taxon>
        <taxon>Salamandridae</taxon>
        <taxon>Pleurodelinae</taxon>
        <taxon>Pleurodeles</taxon>
    </lineage>
</organism>
<reference evidence="1" key="1">
    <citation type="journal article" date="2022" name="bioRxiv">
        <title>Sequencing and chromosome-scale assembly of the giantPleurodeles waltlgenome.</title>
        <authorList>
            <person name="Brown T."/>
            <person name="Elewa A."/>
            <person name="Iarovenko S."/>
            <person name="Subramanian E."/>
            <person name="Araus A.J."/>
            <person name="Petzold A."/>
            <person name="Susuki M."/>
            <person name="Suzuki K.-i.T."/>
            <person name="Hayashi T."/>
            <person name="Toyoda A."/>
            <person name="Oliveira C."/>
            <person name="Osipova E."/>
            <person name="Leigh N.D."/>
            <person name="Simon A."/>
            <person name="Yun M.H."/>
        </authorList>
    </citation>
    <scope>NUCLEOTIDE SEQUENCE</scope>
    <source>
        <strain evidence="1">20211129_DDA</strain>
        <tissue evidence="1">Liver</tissue>
    </source>
</reference>
<sequence length="124" mass="13402">MDGLQDLKEELSCSPVMDGGQIFPNLSSPAALLEDCSKEVKRREQNRGCKIGLLKMNAAASKGLFLGSGQSFLPRPHRAECCPGDILYSQLITKADQALKGILKSGFHSLDPVIMSGRRASAWP</sequence>
<proteinExistence type="predicted"/>
<keyword evidence="2" id="KW-1185">Reference proteome</keyword>
<dbReference type="AlphaFoldDB" id="A0AAV7WBR5"/>
<accession>A0AAV7WBR5</accession>
<dbReference type="EMBL" id="JANPWB010000002">
    <property type="protein sequence ID" value="KAJ1211490.1"/>
    <property type="molecule type" value="Genomic_DNA"/>
</dbReference>